<keyword evidence="5 7" id="KW-1133">Transmembrane helix</keyword>
<feature type="transmembrane region" description="Helical" evidence="7">
    <location>
        <begin position="84"/>
        <end position="106"/>
    </location>
</feature>
<reference evidence="8" key="1">
    <citation type="submission" date="2020-01" db="EMBL/GenBank/DDBJ databases">
        <authorList>
            <person name="Meier V. D."/>
            <person name="Meier V D."/>
        </authorList>
    </citation>
    <scope>NUCLEOTIDE SEQUENCE</scope>
    <source>
        <strain evidence="8">HLG_WM_MAG_07</strain>
    </source>
</reference>
<organism evidence="8">
    <name type="scientific">uncultured Thiotrichaceae bacterium</name>
    <dbReference type="NCBI Taxonomy" id="298394"/>
    <lineage>
        <taxon>Bacteria</taxon>
        <taxon>Pseudomonadati</taxon>
        <taxon>Pseudomonadota</taxon>
        <taxon>Gammaproteobacteria</taxon>
        <taxon>Thiotrichales</taxon>
        <taxon>Thiotrichaceae</taxon>
        <taxon>environmental samples</taxon>
    </lineage>
</organism>
<dbReference type="Pfam" id="PF07681">
    <property type="entry name" value="DoxX"/>
    <property type="match status" value="1"/>
</dbReference>
<keyword evidence="6 7" id="KW-0472">Membrane</keyword>
<feature type="transmembrane region" description="Helical" evidence="7">
    <location>
        <begin position="155"/>
        <end position="180"/>
    </location>
</feature>
<accession>A0A6S6U1L0</accession>
<comment type="subcellular location">
    <subcellularLocation>
        <location evidence="1">Cell membrane</location>
        <topology evidence="1">Multi-pass membrane protein</topology>
    </subcellularLocation>
</comment>
<dbReference type="PANTHER" id="PTHR33452">
    <property type="entry name" value="OXIDOREDUCTASE CATD-RELATED"/>
    <property type="match status" value="1"/>
</dbReference>
<dbReference type="EMBL" id="CACVAY010000110">
    <property type="protein sequence ID" value="CAA6822713.1"/>
    <property type="molecule type" value="Genomic_DNA"/>
</dbReference>
<evidence type="ECO:0000256" key="7">
    <source>
        <dbReference type="SAM" id="Phobius"/>
    </source>
</evidence>
<dbReference type="InterPro" id="IPR032808">
    <property type="entry name" value="DoxX"/>
</dbReference>
<evidence type="ECO:0000256" key="3">
    <source>
        <dbReference type="ARBA" id="ARBA00022475"/>
    </source>
</evidence>
<evidence type="ECO:0000256" key="4">
    <source>
        <dbReference type="ARBA" id="ARBA00022692"/>
    </source>
</evidence>
<evidence type="ECO:0000256" key="1">
    <source>
        <dbReference type="ARBA" id="ARBA00004651"/>
    </source>
</evidence>
<feature type="transmembrane region" description="Helical" evidence="7">
    <location>
        <begin position="12"/>
        <end position="34"/>
    </location>
</feature>
<evidence type="ECO:0000256" key="2">
    <source>
        <dbReference type="ARBA" id="ARBA00006679"/>
    </source>
</evidence>
<evidence type="ECO:0000256" key="5">
    <source>
        <dbReference type="ARBA" id="ARBA00022989"/>
    </source>
</evidence>
<dbReference type="InterPro" id="IPR051907">
    <property type="entry name" value="DoxX-like_oxidoreductase"/>
</dbReference>
<evidence type="ECO:0000256" key="6">
    <source>
        <dbReference type="ARBA" id="ARBA00023136"/>
    </source>
</evidence>
<protein>
    <submittedName>
        <fullName evidence="8">DoxX family protein</fullName>
    </submittedName>
</protein>
<dbReference type="PANTHER" id="PTHR33452:SF19">
    <property type="entry name" value="DOXX FAMILY PROTEIN"/>
    <property type="match status" value="1"/>
</dbReference>
<feature type="transmembrane region" description="Helical" evidence="7">
    <location>
        <begin position="113"/>
        <end position="135"/>
    </location>
</feature>
<comment type="similarity">
    <text evidence="2">Belongs to the DoxX family.</text>
</comment>
<proteinExistence type="inferred from homology"/>
<name>A0A6S6U1L0_9GAMM</name>
<dbReference type="AlphaFoldDB" id="A0A6S6U1L0"/>
<keyword evidence="4 7" id="KW-0812">Transmembrane</keyword>
<dbReference type="GO" id="GO:0005886">
    <property type="term" value="C:plasma membrane"/>
    <property type="evidence" value="ECO:0007669"/>
    <property type="project" value="UniProtKB-SubCell"/>
</dbReference>
<sequence>MTKFLHGFFSFGWLRGLDFLPPLLFRFFLAPILWVEGSSRLGLFKNADTIWWNPMTWFDSATYQQGVDVLSNAQGLMPIPFPSIMNGVIGGVEVIAAFLLIIGLAVRWISIPLLAIIVIIGLATVSFGGDIVNTGKDLFMSHGYSTPTNGAFETTLTLFLMVLALFFMGAGRFFSLDWFIHFHFMRKLKKQENSNYQNDDPFDIDSTETS</sequence>
<keyword evidence="3" id="KW-1003">Cell membrane</keyword>
<gene>
    <name evidence="8" type="ORF">HELGO_WM6385</name>
</gene>
<evidence type="ECO:0000313" key="8">
    <source>
        <dbReference type="EMBL" id="CAA6822713.1"/>
    </source>
</evidence>